<name>A0A5C2S9B1_9APHY</name>
<evidence type="ECO:0000313" key="3">
    <source>
        <dbReference type="Proteomes" id="UP000313359"/>
    </source>
</evidence>
<feature type="compositionally biased region" description="Basic residues" evidence="1">
    <location>
        <begin position="1"/>
        <end position="10"/>
    </location>
</feature>
<gene>
    <name evidence="2" type="ORF">L227DRAFT_563577</name>
</gene>
<feature type="region of interest" description="Disordered" evidence="1">
    <location>
        <begin position="1"/>
        <end position="34"/>
    </location>
</feature>
<protein>
    <submittedName>
        <fullName evidence="2">Uncharacterized protein</fullName>
    </submittedName>
</protein>
<evidence type="ECO:0000256" key="1">
    <source>
        <dbReference type="SAM" id="MobiDB-lite"/>
    </source>
</evidence>
<keyword evidence="3" id="KW-1185">Reference proteome</keyword>
<evidence type="ECO:0000313" key="2">
    <source>
        <dbReference type="EMBL" id="RPD60321.1"/>
    </source>
</evidence>
<dbReference type="AlphaFoldDB" id="A0A5C2S9B1"/>
<sequence>MAGRNTRRKERKEWERKERKERKEREEKSVSARDKSLVLSKDDKAFFDTLFHTKEGPRDDLRWDAFVKAMANLRFAIDNAGATSGSGVRFTAPDAVGKGKWEGRRRMRLDGPHAYRDGILRAGDQTRLAARLNEHFELQDYVANIPVEGEEPAPQAVEEPAADE</sequence>
<accession>A0A5C2S9B1</accession>
<proteinExistence type="predicted"/>
<reference evidence="2" key="1">
    <citation type="journal article" date="2018" name="Genome Biol. Evol.">
        <title>Genomics and development of Lentinus tigrinus, a white-rot wood-decaying mushroom with dimorphic fruiting bodies.</title>
        <authorList>
            <person name="Wu B."/>
            <person name="Xu Z."/>
            <person name="Knudson A."/>
            <person name="Carlson A."/>
            <person name="Chen N."/>
            <person name="Kovaka S."/>
            <person name="LaButti K."/>
            <person name="Lipzen A."/>
            <person name="Pennachio C."/>
            <person name="Riley R."/>
            <person name="Schakwitz W."/>
            <person name="Umezawa K."/>
            <person name="Ohm R.A."/>
            <person name="Grigoriev I.V."/>
            <person name="Nagy L.G."/>
            <person name="Gibbons J."/>
            <person name="Hibbett D."/>
        </authorList>
    </citation>
    <scope>NUCLEOTIDE SEQUENCE [LARGE SCALE GENOMIC DNA]</scope>
    <source>
        <strain evidence="2">ALCF2SS1-6</strain>
    </source>
</reference>
<feature type="compositionally biased region" description="Basic and acidic residues" evidence="1">
    <location>
        <begin position="11"/>
        <end position="34"/>
    </location>
</feature>
<dbReference type="OrthoDB" id="2758557at2759"/>
<dbReference type="EMBL" id="ML122266">
    <property type="protein sequence ID" value="RPD60321.1"/>
    <property type="molecule type" value="Genomic_DNA"/>
</dbReference>
<organism evidence="2 3">
    <name type="scientific">Lentinus tigrinus ALCF2SS1-6</name>
    <dbReference type="NCBI Taxonomy" id="1328759"/>
    <lineage>
        <taxon>Eukaryota</taxon>
        <taxon>Fungi</taxon>
        <taxon>Dikarya</taxon>
        <taxon>Basidiomycota</taxon>
        <taxon>Agaricomycotina</taxon>
        <taxon>Agaricomycetes</taxon>
        <taxon>Polyporales</taxon>
        <taxon>Polyporaceae</taxon>
        <taxon>Lentinus</taxon>
    </lineage>
</organism>
<dbReference type="Proteomes" id="UP000313359">
    <property type="component" value="Unassembled WGS sequence"/>
</dbReference>